<evidence type="ECO:0000313" key="3">
    <source>
        <dbReference type="Proteomes" id="UP000483672"/>
    </source>
</evidence>
<accession>A0A6G1MMR2</accession>
<organism evidence="2 3">
    <name type="scientific">Orbilia oligospora</name>
    <name type="common">Nematode-trapping fungus</name>
    <name type="synonym">Arthrobotrys oligospora</name>
    <dbReference type="NCBI Taxonomy" id="2813651"/>
    <lineage>
        <taxon>Eukaryota</taxon>
        <taxon>Fungi</taxon>
        <taxon>Dikarya</taxon>
        <taxon>Ascomycota</taxon>
        <taxon>Pezizomycotina</taxon>
        <taxon>Orbiliomycetes</taxon>
        <taxon>Orbiliales</taxon>
        <taxon>Orbiliaceae</taxon>
        <taxon>Orbilia</taxon>
    </lineage>
</organism>
<sequence>MSPNENIAFQRENHESESETSTIVEFDHNSICTDPDCLISGKGEGAQPQNDSRLLPISSSPFPPLAPPPTPPLAPSSLLSPSVRAPDESKLLASQLVRKPPYRSRSQRSSTTAGDSAATGSTGGGIKAGAVFKKSKKSKKRNGRKAR</sequence>
<feature type="compositionally biased region" description="Pro residues" evidence="1">
    <location>
        <begin position="61"/>
        <end position="74"/>
    </location>
</feature>
<proteinExistence type="predicted"/>
<dbReference type="EMBL" id="WIPF01000002">
    <property type="protein sequence ID" value="KAF3231919.1"/>
    <property type="molecule type" value="Genomic_DNA"/>
</dbReference>
<gene>
    <name evidence="2" type="ORF">TWF191_003895</name>
</gene>
<evidence type="ECO:0000256" key="1">
    <source>
        <dbReference type="SAM" id="MobiDB-lite"/>
    </source>
</evidence>
<feature type="compositionally biased region" description="Low complexity" evidence="1">
    <location>
        <begin position="109"/>
        <end position="120"/>
    </location>
</feature>
<feature type="region of interest" description="Disordered" evidence="1">
    <location>
        <begin position="1"/>
        <end position="22"/>
    </location>
</feature>
<dbReference type="AlphaFoldDB" id="A0A6G1MMR2"/>
<protein>
    <submittedName>
        <fullName evidence="2">Uncharacterized protein</fullName>
    </submittedName>
</protein>
<feature type="compositionally biased region" description="Basic residues" evidence="1">
    <location>
        <begin position="133"/>
        <end position="147"/>
    </location>
</feature>
<feature type="region of interest" description="Disordered" evidence="1">
    <location>
        <begin position="34"/>
        <end position="147"/>
    </location>
</feature>
<name>A0A6G1MMR2_ORBOL</name>
<reference evidence="2 3" key="1">
    <citation type="submission" date="2019-06" db="EMBL/GenBank/DDBJ databases">
        <authorList>
            <person name="Palmer J.M."/>
        </authorList>
    </citation>
    <scope>NUCLEOTIDE SEQUENCE [LARGE SCALE GENOMIC DNA]</scope>
    <source>
        <strain evidence="2 3">TWF191</strain>
    </source>
</reference>
<dbReference type="Proteomes" id="UP000483672">
    <property type="component" value="Unassembled WGS sequence"/>
</dbReference>
<comment type="caution">
    <text evidence="2">The sequence shown here is derived from an EMBL/GenBank/DDBJ whole genome shotgun (WGS) entry which is preliminary data.</text>
</comment>
<evidence type="ECO:0000313" key="2">
    <source>
        <dbReference type="EMBL" id="KAF3231919.1"/>
    </source>
</evidence>